<dbReference type="InterPro" id="IPR012340">
    <property type="entry name" value="NA-bd_OB-fold"/>
</dbReference>
<evidence type="ECO:0000256" key="6">
    <source>
        <dbReference type="ARBA" id="ARBA00022895"/>
    </source>
</evidence>
<evidence type="ECO:0000256" key="2">
    <source>
        <dbReference type="ARBA" id="ARBA00004574"/>
    </source>
</evidence>
<comment type="subcellular location">
    <subcellularLocation>
        <location evidence="2">Chromosome</location>
        <location evidence="2">Telomere</location>
    </subcellularLocation>
    <subcellularLocation>
        <location evidence="1">Nucleus</location>
    </subcellularLocation>
</comment>
<dbReference type="GO" id="GO:0010521">
    <property type="term" value="F:telomerase inhibitor activity"/>
    <property type="evidence" value="ECO:0007669"/>
    <property type="project" value="TreeGrafter"/>
</dbReference>
<dbReference type="FunCoup" id="A0A4W3K8R8">
    <property type="interactions" value="572"/>
</dbReference>
<dbReference type="InterPro" id="IPR032042">
    <property type="entry name" value="POT1PC"/>
</dbReference>
<reference evidence="10" key="5">
    <citation type="submission" date="2025-09" db="UniProtKB">
        <authorList>
            <consortium name="Ensembl"/>
        </authorList>
    </citation>
    <scope>IDENTIFICATION</scope>
</reference>
<dbReference type="CDD" id="cd04497">
    <property type="entry name" value="hPOT1_OB1_like"/>
    <property type="match status" value="1"/>
</dbReference>
<evidence type="ECO:0000313" key="10">
    <source>
        <dbReference type="Ensembl" id="ENSCMIP00000048651.1"/>
    </source>
</evidence>
<feature type="domain" description="Telomeric single stranded DNA binding POT1/Cdc13" evidence="9">
    <location>
        <begin position="105"/>
        <end position="235"/>
    </location>
</feature>
<dbReference type="OMA" id="EGESTCF"/>
<dbReference type="GO" id="GO:0032210">
    <property type="term" value="P:regulation of telomere maintenance via telomerase"/>
    <property type="evidence" value="ECO:0007669"/>
    <property type="project" value="TreeGrafter"/>
</dbReference>
<keyword evidence="11" id="KW-1185">Reference proteome</keyword>
<evidence type="ECO:0000313" key="11">
    <source>
        <dbReference type="Proteomes" id="UP000314986"/>
    </source>
</evidence>
<dbReference type="InterPro" id="IPR048953">
    <property type="entry name" value="POT1_C_insert"/>
</dbReference>
<dbReference type="InParanoid" id="A0A4W3K8R8"/>
<name>A0A4W3K8R8_CALMI</name>
<dbReference type="Pfam" id="PF02765">
    <property type="entry name" value="POT1"/>
    <property type="match status" value="1"/>
</dbReference>
<dbReference type="GO" id="GO:0000783">
    <property type="term" value="C:nuclear telomere cap complex"/>
    <property type="evidence" value="ECO:0007669"/>
    <property type="project" value="TreeGrafter"/>
</dbReference>
<proteinExistence type="inferred from homology"/>
<protein>
    <recommendedName>
        <fullName evidence="4">Protection of telomeres protein 1</fullName>
    </recommendedName>
</protein>
<dbReference type="GO" id="GO:0098505">
    <property type="term" value="F:G-rich strand telomeric DNA binding"/>
    <property type="evidence" value="ECO:0007669"/>
    <property type="project" value="TreeGrafter"/>
</dbReference>
<reference evidence="11" key="1">
    <citation type="journal article" date="2006" name="Science">
        <title>Ancient noncoding elements conserved in the human genome.</title>
        <authorList>
            <person name="Venkatesh B."/>
            <person name="Kirkness E.F."/>
            <person name="Loh Y.H."/>
            <person name="Halpern A.L."/>
            <person name="Lee A.P."/>
            <person name="Johnson J."/>
            <person name="Dandona N."/>
            <person name="Viswanathan L.D."/>
            <person name="Tay A."/>
            <person name="Venter J.C."/>
            <person name="Strausberg R.L."/>
            <person name="Brenner S."/>
        </authorList>
    </citation>
    <scope>NUCLEOTIDE SEQUENCE [LARGE SCALE GENOMIC DNA]</scope>
</reference>
<dbReference type="PANTHER" id="PTHR14513:SF0">
    <property type="entry name" value="PROTECTION OF TELOMERES PROTEIN 1"/>
    <property type="match status" value="1"/>
</dbReference>
<dbReference type="STRING" id="7868.ENSCMIP00000048651"/>
<reference evidence="11" key="2">
    <citation type="journal article" date="2007" name="PLoS Biol.">
        <title>Survey sequencing and comparative analysis of the elephant shark (Callorhinchus milii) genome.</title>
        <authorList>
            <person name="Venkatesh B."/>
            <person name="Kirkness E.F."/>
            <person name="Loh Y.H."/>
            <person name="Halpern A.L."/>
            <person name="Lee A.P."/>
            <person name="Johnson J."/>
            <person name="Dandona N."/>
            <person name="Viswanathan L.D."/>
            <person name="Tay A."/>
            <person name="Venter J.C."/>
            <person name="Strausberg R.L."/>
            <person name="Brenner S."/>
        </authorList>
    </citation>
    <scope>NUCLEOTIDE SEQUENCE [LARGE SCALE GENOMIC DNA]</scope>
</reference>
<dbReference type="Ensembl" id="ENSCMIT00000049327.1">
    <property type="protein sequence ID" value="ENSCMIP00000048651.1"/>
    <property type="gene ID" value="ENSCMIG00000019884.1"/>
</dbReference>
<dbReference type="PANTHER" id="PTHR14513">
    <property type="entry name" value="PROTECTION OF TELOMERES 1"/>
    <property type="match status" value="1"/>
</dbReference>
<keyword evidence="5" id="KW-0158">Chromosome</keyword>
<evidence type="ECO:0000256" key="5">
    <source>
        <dbReference type="ARBA" id="ARBA00022454"/>
    </source>
</evidence>
<comment type="similarity">
    <text evidence="3">Belongs to the telombin family.</text>
</comment>
<reference evidence="11" key="3">
    <citation type="journal article" date="2014" name="Nature">
        <title>Elephant shark genome provides unique insights into gnathostome evolution.</title>
        <authorList>
            <consortium name="International Elephant Shark Genome Sequencing Consortium"/>
            <person name="Venkatesh B."/>
            <person name="Lee A.P."/>
            <person name="Ravi V."/>
            <person name="Maurya A.K."/>
            <person name="Lian M.M."/>
            <person name="Swann J.B."/>
            <person name="Ohta Y."/>
            <person name="Flajnik M.F."/>
            <person name="Sutoh Y."/>
            <person name="Kasahara M."/>
            <person name="Hoon S."/>
            <person name="Gangu V."/>
            <person name="Roy S.W."/>
            <person name="Irimia M."/>
            <person name="Korzh V."/>
            <person name="Kondrychyn I."/>
            <person name="Lim Z.W."/>
            <person name="Tay B.H."/>
            <person name="Tohari S."/>
            <person name="Kong K.W."/>
            <person name="Ho S."/>
            <person name="Lorente-Galdos B."/>
            <person name="Quilez J."/>
            <person name="Marques-Bonet T."/>
            <person name="Raney B.J."/>
            <person name="Ingham P.W."/>
            <person name="Tay A."/>
            <person name="Hillier L.W."/>
            <person name="Minx P."/>
            <person name="Boehm T."/>
            <person name="Wilson R.K."/>
            <person name="Brenner S."/>
            <person name="Warren W.C."/>
        </authorList>
    </citation>
    <scope>NUCLEOTIDE SEQUENCE [LARGE SCALE GENOMIC DNA]</scope>
</reference>
<dbReference type="FunFam" id="2.40.50.140:FF:000119">
    <property type="entry name" value="Protection of telomeres 1 homolog"/>
    <property type="match status" value="1"/>
</dbReference>
<evidence type="ECO:0000256" key="4">
    <source>
        <dbReference type="ARBA" id="ARBA00015253"/>
    </source>
</evidence>
<sequence length="539" mass="59524">MEKVIKLVLEESSEEALGSKQINVFLFGSLVDECEPALQQGVTVAITGFQVSHSPTFSKDGRHTLQLELSEQTGARVFVYEQTLGRPPVTGTKGPIVQRTKDYVYIPLNEVKEGLTVNVYGVVKFFKQPVPSKGTDFYSTLTLVDPSAARLHCVLFSGSLDLLPQIYKVGDVVRFHRLKIQCYEGDLQGVNGPGFSALTFDGALEAGVTPRTASKSYQFTSTDRKIVRELRSWAKANLLAPDTLRLKDIQQNTKYLDLTCQLLAKETDGYLLLQVWDGTKCQRPIWQVNLDGYKLDGDANAIESLRGLSVDVLVYDNHASTASSLQVPGTTANTHTPSVNTHTPHTLELHLHGGTSYGRGVSVLPADSHDTTCQSTNNSEGWCVCVTVLTAHQHIAATALGAVLSQEPPCKYRIRAQLMDFQPRGLHQSVKLHCPACQAWYDMVSPFTPPLSPHNMSLIPHPHHTHRNKLMAAHIVLANGEEEAPESKAILAEGVTVRELHRLSRRFGSVIPVCRRSEQLTLMDCSVPFVIEGRKWHYG</sequence>
<dbReference type="Gene3D" id="2.40.50.140">
    <property type="entry name" value="Nucleic acid-binding proteins"/>
    <property type="match status" value="2"/>
</dbReference>
<dbReference type="SUPFAM" id="SSF50249">
    <property type="entry name" value="Nucleic acid-binding proteins"/>
    <property type="match status" value="2"/>
</dbReference>
<keyword evidence="7" id="KW-0238">DNA-binding</keyword>
<dbReference type="InterPro" id="IPR028389">
    <property type="entry name" value="POT1"/>
</dbReference>
<evidence type="ECO:0000256" key="1">
    <source>
        <dbReference type="ARBA" id="ARBA00004123"/>
    </source>
</evidence>
<dbReference type="Pfam" id="PF21375">
    <property type="entry name" value="POT1_C_insert"/>
    <property type="match status" value="1"/>
</dbReference>
<dbReference type="GeneTree" id="ENSGT00390000018285"/>
<evidence type="ECO:0000256" key="8">
    <source>
        <dbReference type="ARBA" id="ARBA00023242"/>
    </source>
</evidence>
<dbReference type="Pfam" id="PF16686">
    <property type="entry name" value="POT1PC"/>
    <property type="match status" value="1"/>
</dbReference>
<reference evidence="10" key="4">
    <citation type="submission" date="2025-08" db="UniProtKB">
        <authorList>
            <consortium name="Ensembl"/>
        </authorList>
    </citation>
    <scope>IDENTIFICATION</scope>
</reference>
<dbReference type="SMART" id="SM00976">
    <property type="entry name" value="Telo_bind"/>
    <property type="match status" value="1"/>
</dbReference>
<evidence type="ECO:0000256" key="3">
    <source>
        <dbReference type="ARBA" id="ARBA00008442"/>
    </source>
</evidence>
<dbReference type="Proteomes" id="UP000314986">
    <property type="component" value="Unassembled WGS sequence"/>
</dbReference>
<evidence type="ECO:0000259" key="9">
    <source>
        <dbReference type="SMART" id="SM00976"/>
    </source>
</evidence>
<dbReference type="GO" id="GO:0016233">
    <property type="term" value="P:telomere capping"/>
    <property type="evidence" value="ECO:0007669"/>
    <property type="project" value="TreeGrafter"/>
</dbReference>
<evidence type="ECO:0000256" key="7">
    <source>
        <dbReference type="ARBA" id="ARBA00023125"/>
    </source>
</evidence>
<keyword evidence="8" id="KW-0539">Nucleus</keyword>
<dbReference type="InterPro" id="IPR011564">
    <property type="entry name" value="Telomer_end-bd_POT1/Cdc13"/>
</dbReference>
<organism evidence="10 11">
    <name type="scientific">Callorhinchus milii</name>
    <name type="common">Ghost shark</name>
    <dbReference type="NCBI Taxonomy" id="7868"/>
    <lineage>
        <taxon>Eukaryota</taxon>
        <taxon>Metazoa</taxon>
        <taxon>Chordata</taxon>
        <taxon>Craniata</taxon>
        <taxon>Vertebrata</taxon>
        <taxon>Chondrichthyes</taxon>
        <taxon>Holocephali</taxon>
        <taxon>Chimaeriformes</taxon>
        <taxon>Callorhinchidae</taxon>
        <taxon>Callorhinchus</taxon>
    </lineage>
</organism>
<keyword evidence="6" id="KW-0779">Telomere</keyword>
<dbReference type="AlphaFoldDB" id="A0A4W3K8R8"/>
<accession>A0A4W3K8R8</accession>